<dbReference type="RefSeq" id="WP_104371554.1">
    <property type="nucleotide sequence ID" value="NZ_BFAV01000073.1"/>
</dbReference>
<feature type="domain" description="ABC transmembrane type-1" evidence="12">
    <location>
        <begin position="28"/>
        <end position="310"/>
    </location>
</feature>
<proteinExistence type="predicted"/>
<dbReference type="Pfam" id="PF00005">
    <property type="entry name" value="ABC_tran"/>
    <property type="match status" value="1"/>
</dbReference>
<evidence type="ECO:0000256" key="1">
    <source>
        <dbReference type="ARBA" id="ARBA00004651"/>
    </source>
</evidence>
<accession>A0A2L2XAM8</accession>
<evidence type="ECO:0000256" key="8">
    <source>
        <dbReference type="ARBA" id="ARBA00022989"/>
    </source>
</evidence>
<keyword evidence="6" id="KW-0378">Hydrolase</keyword>
<evidence type="ECO:0000259" key="12">
    <source>
        <dbReference type="PROSITE" id="PS50929"/>
    </source>
</evidence>
<evidence type="ECO:0000256" key="6">
    <source>
        <dbReference type="ARBA" id="ARBA00022807"/>
    </source>
</evidence>
<evidence type="ECO:0000313" key="13">
    <source>
        <dbReference type="EMBL" id="GBF33122.1"/>
    </source>
</evidence>
<dbReference type="OrthoDB" id="9762778at2"/>
<evidence type="ECO:0000256" key="7">
    <source>
        <dbReference type="ARBA" id="ARBA00022840"/>
    </source>
</evidence>
<feature type="transmembrane region" description="Helical" evidence="10">
    <location>
        <begin position="63"/>
        <end position="83"/>
    </location>
</feature>
<dbReference type="Pfam" id="PF00664">
    <property type="entry name" value="ABC_membrane"/>
    <property type="match status" value="1"/>
</dbReference>
<feature type="transmembrane region" description="Helical" evidence="10">
    <location>
        <begin position="169"/>
        <end position="189"/>
    </location>
</feature>
<dbReference type="InterPro" id="IPR011527">
    <property type="entry name" value="ABC1_TM_dom"/>
</dbReference>
<gene>
    <name evidence="13" type="ORF">DCCM_2219</name>
</gene>
<keyword evidence="8 10" id="KW-1133">Transmembrane helix</keyword>
<dbReference type="PROSITE" id="PS50929">
    <property type="entry name" value="ABC_TM1F"/>
    <property type="match status" value="1"/>
</dbReference>
<sequence>MKKRKYGLMQTTGRLLAMAAPVKGLLTVSTLASILGNLGHIGLLGFGSMMIMRGAGFTGSGSLVLWGALTLFCSVLIFACRYIEGYVSHAAAYKLLSYMRVDMFKTLSKLAPACLVDRHKGDILSVAISDIEIIEVFFAHTIGPLFTVILLPAVTLCVAAAIAPLFVPALLPIYIIICVLFPIAAVRLGRNAGMAYRQRVGELKSLTIESVMGLKDIQIFGFGQRRIDMVQDKTAEINKVSRLLTMHRQIVTSAPTFFVYLARILVISVAAYLAATGDHDPVGVIALSFVVSASFSSTQSLTTVISSLLEAYAAAERLFVLEDMQPEVVEAENPVMFHKIERVEFDNVTFRYSTERGKVLDGFNLTLSAGEKLGISGESGIGKSTVIRLLLRFWEPTSGEIRINGIPLKEISLACLRERISMLEQETFIFNDTVAANIAVGKEGATLQEVMASAKRAQIHDFIMTLPDGYATQMGEMGGRLSGGERQRIGIARAMLRDPDILIMDEPTSNLDVLNEKEMLKTLEDEYGDKTLFIVSHRSSTLTGCSRIIHLG</sequence>
<dbReference type="InterPro" id="IPR027417">
    <property type="entry name" value="P-loop_NTPase"/>
</dbReference>
<dbReference type="PANTHER" id="PTHR24221:SF654">
    <property type="entry name" value="ATP-BINDING CASSETTE SUB-FAMILY B MEMBER 6"/>
    <property type="match status" value="1"/>
</dbReference>
<dbReference type="GO" id="GO:0005886">
    <property type="term" value="C:plasma membrane"/>
    <property type="evidence" value="ECO:0007669"/>
    <property type="project" value="UniProtKB-SubCell"/>
</dbReference>
<dbReference type="Proteomes" id="UP000239549">
    <property type="component" value="Unassembled WGS sequence"/>
</dbReference>
<keyword evidence="9 10" id="KW-0472">Membrane</keyword>
<keyword evidence="6" id="KW-0788">Thiol protease</keyword>
<dbReference type="PROSITE" id="PS50893">
    <property type="entry name" value="ABC_TRANSPORTER_2"/>
    <property type="match status" value="1"/>
</dbReference>
<evidence type="ECO:0000256" key="9">
    <source>
        <dbReference type="ARBA" id="ARBA00023136"/>
    </source>
</evidence>
<evidence type="ECO:0000256" key="3">
    <source>
        <dbReference type="ARBA" id="ARBA00022475"/>
    </source>
</evidence>
<feature type="transmembrane region" description="Helical" evidence="10">
    <location>
        <begin position="24"/>
        <end position="51"/>
    </location>
</feature>
<dbReference type="GO" id="GO:0005524">
    <property type="term" value="F:ATP binding"/>
    <property type="evidence" value="ECO:0007669"/>
    <property type="project" value="UniProtKB-KW"/>
</dbReference>
<dbReference type="Gene3D" id="1.20.1560.10">
    <property type="entry name" value="ABC transporter type 1, transmembrane domain"/>
    <property type="match status" value="1"/>
</dbReference>
<dbReference type="SUPFAM" id="SSF52540">
    <property type="entry name" value="P-loop containing nucleoside triphosphate hydrolases"/>
    <property type="match status" value="1"/>
</dbReference>
<dbReference type="GO" id="GO:0016887">
    <property type="term" value="F:ATP hydrolysis activity"/>
    <property type="evidence" value="ECO:0007669"/>
    <property type="project" value="InterPro"/>
</dbReference>
<feature type="transmembrane region" description="Helical" evidence="10">
    <location>
        <begin position="142"/>
        <end position="163"/>
    </location>
</feature>
<dbReference type="InterPro" id="IPR039421">
    <property type="entry name" value="Type_1_exporter"/>
</dbReference>
<comment type="subcellular location">
    <subcellularLocation>
        <location evidence="1">Cell membrane</location>
        <topology evidence="1">Multi-pass membrane protein</topology>
    </subcellularLocation>
</comment>
<dbReference type="FunFam" id="3.40.50.300:FF:000299">
    <property type="entry name" value="ABC transporter ATP-binding protein/permease"/>
    <property type="match status" value="1"/>
</dbReference>
<evidence type="ECO:0000313" key="14">
    <source>
        <dbReference type="Proteomes" id="UP000239549"/>
    </source>
</evidence>
<dbReference type="PANTHER" id="PTHR24221">
    <property type="entry name" value="ATP-BINDING CASSETTE SUB-FAMILY B"/>
    <property type="match status" value="1"/>
</dbReference>
<keyword evidence="2" id="KW-0813">Transport</keyword>
<reference evidence="14" key="1">
    <citation type="submission" date="2018-02" db="EMBL/GenBank/DDBJ databases">
        <title>Genome sequence of Desulfocucumis palustris strain NAW-5.</title>
        <authorList>
            <person name="Watanabe M."/>
            <person name="Kojima H."/>
            <person name="Fukui M."/>
        </authorList>
    </citation>
    <scope>NUCLEOTIDE SEQUENCE [LARGE SCALE GENOMIC DNA]</scope>
    <source>
        <strain evidence="14">NAW-5</strain>
    </source>
</reference>
<evidence type="ECO:0000256" key="5">
    <source>
        <dbReference type="ARBA" id="ARBA00022741"/>
    </source>
</evidence>
<dbReference type="GO" id="GO:0008234">
    <property type="term" value="F:cysteine-type peptidase activity"/>
    <property type="evidence" value="ECO:0007669"/>
    <property type="project" value="UniProtKB-KW"/>
</dbReference>
<dbReference type="SUPFAM" id="SSF90123">
    <property type="entry name" value="ABC transporter transmembrane region"/>
    <property type="match status" value="1"/>
</dbReference>
<dbReference type="InterPro" id="IPR017871">
    <property type="entry name" value="ABC_transporter-like_CS"/>
</dbReference>
<dbReference type="PROSITE" id="PS00211">
    <property type="entry name" value="ABC_TRANSPORTER_1"/>
    <property type="match status" value="1"/>
</dbReference>
<dbReference type="GO" id="GO:0140359">
    <property type="term" value="F:ABC-type transporter activity"/>
    <property type="evidence" value="ECO:0007669"/>
    <property type="project" value="InterPro"/>
</dbReference>
<feature type="transmembrane region" description="Helical" evidence="10">
    <location>
        <begin position="250"/>
        <end position="273"/>
    </location>
</feature>
<evidence type="ECO:0000256" key="4">
    <source>
        <dbReference type="ARBA" id="ARBA00022692"/>
    </source>
</evidence>
<keyword evidence="3" id="KW-1003">Cell membrane</keyword>
<feature type="domain" description="ABC transporter" evidence="11">
    <location>
        <begin position="343"/>
        <end position="552"/>
    </location>
</feature>
<keyword evidence="6" id="KW-0645">Protease</keyword>
<dbReference type="InterPro" id="IPR036640">
    <property type="entry name" value="ABC1_TM_sf"/>
</dbReference>
<dbReference type="SMART" id="SM00382">
    <property type="entry name" value="AAA"/>
    <property type="match status" value="1"/>
</dbReference>
<name>A0A2L2XAM8_9FIRM</name>
<dbReference type="InterPro" id="IPR003593">
    <property type="entry name" value="AAA+_ATPase"/>
</dbReference>
<evidence type="ECO:0000256" key="2">
    <source>
        <dbReference type="ARBA" id="ARBA00022448"/>
    </source>
</evidence>
<evidence type="ECO:0000256" key="10">
    <source>
        <dbReference type="SAM" id="Phobius"/>
    </source>
</evidence>
<keyword evidence="14" id="KW-1185">Reference proteome</keyword>
<keyword evidence="4 10" id="KW-0812">Transmembrane</keyword>
<dbReference type="EMBL" id="BFAV01000073">
    <property type="protein sequence ID" value="GBF33122.1"/>
    <property type="molecule type" value="Genomic_DNA"/>
</dbReference>
<keyword evidence="7 13" id="KW-0067">ATP-binding</keyword>
<protein>
    <submittedName>
        <fullName evidence="13">Lipid A export ATP-binding/permease protein MsbA</fullName>
    </submittedName>
</protein>
<dbReference type="AlphaFoldDB" id="A0A2L2XAM8"/>
<evidence type="ECO:0000259" key="11">
    <source>
        <dbReference type="PROSITE" id="PS50893"/>
    </source>
</evidence>
<keyword evidence="5" id="KW-0547">Nucleotide-binding</keyword>
<dbReference type="InterPro" id="IPR003439">
    <property type="entry name" value="ABC_transporter-like_ATP-bd"/>
</dbReference>
<organism evidence="13 14">
    <name type="scientific">Desulfocucumis palustris</name>
    <dbReference type="NCBI Taxonomy" id="1898651"/>
    <lineage>
        <taxon>Bacteria</taxon>
        <taxon>Bacillati</taxon>
        <taxon>Bacillota</taxon>
        <taxon>Clostridia</taxon>
        <taxon>Eubacteriales</taxon>
        <taxon>Desulfocucumaceae</taxon>
        <taxon>Desulfocucumis</taxon>
    </lineage>
</organism>
<comment type="caution">
    <text evidence="13">The sequence shown here is derived from an EMBL/GenBank/DDBJ whole genome shotgun (WGS) entry which is preliminary data.</text>
</comment>
<dbReference type="Gene3D" id="3.40.50.300">
    <property type="entry name" value="P-loop containing nucleotide triphosphate hydrolases"/>
    <property type="match status" value="1"/>
</dbReference>